<gene>
    <name evidence="2" type="ORF">PCOR1329_LOCUS14425</name>
</gene>
<dbReference type="EMBL" id="CAUYUJ010004313">
    <property type="protein sequence ID" value="CAK0809086.1"/>
    <property type="molecule type" value="Genomic_DNA"/>
</dbReference>
<comment type="caution">
    <text evidence="2">The sequence shown here is derived from an EMBL/GenBank/DDBJ whole genome shotgun (WGS) entry which is preliminary data.</text>
</comment>
<protein>
    <submittedName>
        <fullName evidence="2">Uncharacterized protein</fullName>
    </submittedName>
</protein>
<evidence type="ECO:0000256" key="1">
    <source>
        <dbReference type="SAM" id="MobiDB-lite"/>
    </source>
</evidence>
<dbReference type="Proteomes" id="UP001189429">
    <property type="component" value="Unassembled WGS sequence"/>
</dbReference>
<sequence length="834" mass="86888">MAGAASAANAAAACGTASNGAAGKGGAGGPDPKAARVSDVSGEELRTILTGMNRVQLAIAATPGMQARLVAFGDRIGALEARIDAEPENGNTAMRSESAELLKDVVERLGKLEECRSWGFSFNTSHSITFPNSHPAKPILSKVNDDGLQCTDPASQRHFLRAKPDTPGNIREANLGLASPTPRFKLADVGSSLWLILGKGASVLKYQTRKPSARLRRSAAADARVKSLTQGLSGALLLLALKLGSWVSTGASTPGGRLGAEMETWRQGQWQWRQWQWQPGAQLAVDAVQGVLRCASSLGLANCVGMEAADVVQHEATATLQKMLDAAEAEAAPAKRGCLVAAAGLASACLDLVEAVDLDLAAKMDECFQEGRLVVWGFSVGVAEAVAFSLAAVVGAAASSEADLQDAEAAACLEKLCLDVDCISMHVFGGLCRMDAVDGEEARLVHAFQCICVWSLALVFHFTNRGELTSEALWEWASGDPTWALVLAKGVLLYDPSGQPDAALPVPEHLAFLREAVVAASTGLCAPAIAFRDELDADVIVVRLWQRSVGLALHRARLAVAASDSSFLCAVLRGALQRDGANASCLPALASFLASLTKSADHLFSLAEAQGVADAFSEEVCVHSSALWGLLSEVPRGCSAPTGARFLVDCASLAFAAPPCHEACAEFLRGCFEGFAGPDLDPSRLAPLLALAVNAGLAPRGGDALAGALGALAPEQRGRVAERLGRCRIPLRPSAVQPLWAAPPPARSGPEAAPAAGARRPGLREILGGAPAELCCSLDGRLLRAGLARALAAAPGRCPLSGLPLALEDCWRDGGLRARAARWVREARPRQQPP</sequence>
<name>A0ABN9QS86_9DINO</name>
<keyword evidence="3" id="KW-1185">Reference proteome</keyword>
<feature type="region of interest" description="Disordered" evidence="1">
    <location>
        <begin position="19"/>
        <end position="39"/>
    </location>
</feature>
<evidence type="ECO:0000313" key="2">
    <source>
        <dbReference type="EMBL" id="CAK0809086.1"/>
    </source>
</evidence>
<proteinExistence type="predicted"/>
<reference evidence="2" key="1">
    <citation type="submission" date="2023-10" db="EMBL/GenBank/DDBJ databases">
        <authorList>
            <person name="Chen Y."/>
            <person name="Shah S."/>
            <person name="Dougan E. K."/>
            <person name="Thang M."/>
            <person name="Chan C."/>
        </authorList>
    </citation>
    <scope>NUCLEOTIDE SEQUENCE [LARGE SCALE GENOMIC DNA]</scope>
</reference>
<accession>A0ABN9QS86</accession>
<organism evidence="2 3">
    <name type="scientific">Prorocentrum cordatum</name>
    <dbReference type="NCBI Taxonomy" id="2364126"/>
    <lineage>
        <taxon>Eukaryota</taxon>
        <taxon>Sar</taxon>
        <taxon>Alveolata</taxon>
        <taxon>Dinophyceae</taxon>
        <taxon>Prorocentrales</taxon>
        <taxon>Prorocentraceae</taxon>
        <taxon>Prorocentrum</taxon>
    </lineage>
</organism>
<evidence type="ECO:0000313" key="3">
    <source>
        <dbReference type="Proteomes" id="UP001189429"/>
    </source>
</evidence>